<dbReference type="CDD" id="cd00167">
    <property type="entry name" value="SANT"/>
    <property type="match status" value="2"/>
</dbReference>
<sequence length="299" mass="33990">MGRRPCCDKNGVRKGAWTQEEDQILVRYIKNHGHGTWGSLPKHAGLLRCGKSCRLRWTNYLRPGIKRGPFSEEEENTIVQLHGMFGNRWAVIASQLPGRTDNEIKNYWNTRLKKHFLADKHQENLPLSLSDPPGYMKSQSSPVTRHMKQWESARIEAELRLSTESSLIDSLPNPNADHFLHLWNSEIGKSFHQIKPKDGSPVSQRYSYAKFESSSSVPMQASNMKETHSTSIMVQEQEDGYKPMADSDSSSLYELSDLSTAVSDLLLDFPVGYDLDFLNGNEDGFTISLDRKPDNTLLF</sequence>
<dbReference type="InterPro" id="IPR017930">
    <property type="entry name" value="Myb_dom"/>
</dbReference>
<evidence type="ECO:0000256" key="1">
    <source>
        <dbReference type="ARBA" id="ARBA00004123"/>
    </source>
</evidence>
<keyword evidence="3" id="KW-0238">DNA-binding</keyword>
<keyword evidence="2" id="KW-0677">Repeat</keyword>
<gene>
    <name evidence="7" type="primary">PanMYB18</name>
    <name evidence="7" type="ORF">PanWU01x14_365290</name>
</gene>
<proteinExistence type="predicted"/>
<protein>
    <submittedName>
        <fullName evidence="7">MYB transcription factor</fullName>
    </submittedName>
</protein>
<evidence type="ECO:0000313" key="7">
    <source>
        <dbReference type="EMBL" id="PON31971.1"/>
    </source>
</evidence>
<keyword evidence="4" id="KW-0539">Nucleus</keyword>
<feature type="domain" description="Myb-like" evidence="5">
    <location>
        <begin position="62"/>
        <end position="112"/>
    </location>
</feature>
<evidence type="ECO:0000259" key="6">
    <source>
        <dbReference type="PROSITE" id="PS51294"/>
    </source>
</evidence>
<organism evidence="7 8">
    <name type="scientific">Parasponia andersonii</name>
    <name type="common">Sponia andersonii</name>
    <dbReference type="NCBI Taxonomy" id="3476"/>
    <lineage>
        <taxon>Eukaryota</taxon>
        <taxon>Viridiplantae</taxon>
        <taxon>Streptophyta</taxon>
        <taxon>Embryophyta</taxon>
        <taxon>Tracheophyta</taxon>
        <taxon>Spermatophyta</taxon>
        <taxon>Magnoliopsida</taxon>
        <taxon>eudicotyledons</taxon>
        <taxon>Gunneridae</taxon>
        <taxon>Pentapetalae</taxon>
        <taxon>rosids</taxon>
        <taxon>fabids</taxon>
        <taxon>Rosales</taxon>
        <taxon>Cannabaceae</taxon>
        <taxon>Parasponia</taxon>
    </lineage>
</organism>
<evidence type="ECO:0000259" key="5">
    <source>
        <dbReference type="PROSITE" id="PS50090"/>
    </source>
</evidence>
<evidence type="ECO:0000313" key="8">
    <source>
        <dbReference type="Proteomes" id="UP000237105"/>
    </source>
</evidence>
<dbReference type="Gene3D" id="1.10.10.60">
    <property type="entry name" value="Homeodomain-like"/>
    <property type="match status" value="2"/>
</dbReference>
<evidence type="ECO:0000256" key="3">
    <source>
        <dbReference type="ARBA" id="ARBA00023125"/>
    </source>
</evidence>
<dbReference type="FunFam" id="1.10.10.60:FF:000001">
    <property type="entry name" value="MYB-related transcription factor"/>
    <property type="match status" value="1"/>
</dbReference>
<evidence type="ECO:0000256" key="4">
    <source>
        <dbReference type="ARBA" id="ARBA00023242"/>
    </source>
</evidence>
<dbReference type="InterPro" id="IPR001005">
    <property type="entry name" value="SANT/Myb"/>
</dbReference>
<dbReference type="InterPro" id="IPR015495">
    <property type="entry name" value="Myb_TF_plants"/>
</dbReference>
<dbReference type="InterPro" id="IPR009057">
    <property type="entry name" value="Homeodomain-like_sf"/>
</dbReference>
<dbReference type="SMART" id="SM00717">
    <property type="entry name" value="SANT"/>
    <property type="match status" value="2"/>
</dbReference>
<dbReference type="AlphaFoldDB" id="A0A2P5A609"/>
<dbReference type="Proteomes" id="UP000237105">
    <property type="component" value="Unassembled WGS sequence"/>
</dbReference>
<dbReference type="PROSITE" id="PS51294">
    <property type="entry name" value="HTH_MYB"/>
    <property type="match status" value="2"/>
</dbReference>
<dbReference type="OrthoDB" id="2143914at2759"/>
<dbReference type="EMBL" id="JXTB01000889">
    <property type="protein sequence ID" value="PON31971.1"/>
    <property type="molecule type" value="Genomic_DNA"/>
</dbReference>
<name>A0A2P5A609_PARAD</name>
<keyword evidence="8" id="KW-1185">Reference proteome</keyword>
<evidence type="ECO:0000256" key="2">
    <source>
        <dbReference type="ARBA" id="ARBA00022737"/>
    </source>
</evidence>
<dbReference type="GO" id="GO:0005634">
    <property type="term" value="C:nucleus"/>
    <property type="evidence" value="ECO:0007669"/>
    <property type="project" value="UniProtKB-SubCell"/>
</dbReference>
<feature type="domain" description="HTH myb-type" evidence="6">
    <location>
        <begin position="62"/>
        <end position="116"/>
    </location>
</feature>
<feature type="domain" description="HTH myb-type" evidence="6">
    <location>
        <begin position="9"/>
        <end position="61"/>
    </location>
</feature>
<accession>A0A2P5A609</accession>
<dbReference type="SUPFAM" id="SSF46689">
    <property type="entry name" value="Homeodomain-like"/>
    <property type="match status" value="1"/>
</dbReference>
<dbReference type="PANTHER" id="PTHR10641">
    <property type="entry name" value="MYB FAMILY TRANSCRIPTION FACTOR"/>
    <property type="match status" value="1"/>
</dbReference>
<reference evidence="8" key="1">
    <citation type="submission" date="2016-06" db="EMBL/GenBank/DDBJ databases">
        <title>Parallel loss of symbiosis genes in relatives of nitrogen-fixing non-legume Parasponia.</title>
        <authorList>
            <person name="Van Velzen R."/>
            <person name="Holmer R."/>
            <person name="Bu F."/>
            <person name="Rutten L."/>
            <person name="Van Zeijl A."/>
            <person name="Liu W."/>
            <person name="Santuari L."/>
            <person name="Cao Q."/>
            <person name="Sharma T."/>
            <person name="Shen D."/>
            <person name="Roswanjaya Y."/>
            <person name="Wardhani T."/>
            <person name="Kalhor M.S."/>
            <person name="Jansen J."/>
            <person name="Van den Hoogen J."/>
            <person name="Gungor B."/>
            <person name="Hartog M."/>
            <person name="Hontelez J."/>
            <person name="Verver J."/>
            <person name="Yang W.-C."/>
            <person name="Schijlen E."/>
            <person name="Repin R."/>
            <person name="Schilthuizen M."/>
            <person name="Schranz E."/>
            <person name="Heidstra R."/>
            <person name="Miyata K."/>
            <person name="Fedorova E."/>
            <person name="Kohlen W."/>
            <person name="Bisseling T."/>
            <person name="Smit S."/>
            <person name="Geurts R."/>
        </authorList>
    </citation>
    <scope>NUCLEOTIDE SEQUENCE [LARGE SCALE GENOMIC DNA]</scope>
    <source>
        <strain evidence="8">cv. WU1-14</strain>
    </source>
</reference>
<dbReference type="PROSITE" id="PS50090">
    <property type="entry name" value="MYB_LIKE"/>
    <property type="match status" value="2"/>
</dbReference>
<dbReference type="GO" id="GO:0003677">
    <property type="term" value="F:DNA binding"/>
    <property type="evidence" value="ECO:0007669"/>
    <property type="project" value="UniProtKB-KW"/>
</dbReference>
<comment type="subcellular location">
    <subcellularLocation>
        <location evidence="1">Nucleus</location>
    </subcellularLocation>
</comment>
<feature type="domain" description="Myb-like" evidence="5">
    <location>
        <begin position="9"/>
        <end position="61"/>
    </location>
</feature>
<dbReference type="PANTHER" id="PTHR10641:SF1362">
    <property type="entry name" value="MYB TRANSCRIPTION FACTOR MIXTA-LIKE PROTEIN"/>
    <property type="match status" value="1"/>
</dbReference>
<comment type="caution">
    <text evidence="7">The sequence shown here is derived from an EMBL/GenBank/DDBJ whole genome shotgun (WGS) entry which is preliminary data.</text>
</comment>
<dbReference type="Pfam" id="PF00249">
    <property type="entry name" value="Myb_DNA-binding"/>
    <property type="match status" value="2"/>
</dbReference>